<evidence type="ECO:0000256" key="3">
    <source>
        <dbReference type="ARBA" id="ARBA00023002"/>
    </source>
</evidence>
<keyword evidence="3" id="KW-0560">Oxidoreductase</keyword>
<dbReference type="Gene3D" id="3.40.50.720">
    <property type="entry name" value="NAD(P)-binding Rossmann-like Domain"/>
    <property type="match status" value="1"/>
</dbReference>
<dbReference type="SUPFAM" id="SSF51735">
    <property type="entry name" value="NAD(P)-binding Rossmann-fold domains"/>
    <property type="match status" value="1"/>
</dbReference>
<evidence type="ECO:0000313" key="4">
    <source>
        <dbReference type="EMBL" id="KAL1621030.1"/>
    </source>
</evidence>
<comment type="similarity">
    <text evidence="1">Belongs to the short-chain dehydrogenases/reductases (SDR) family.</text>
</comment>
<dbReference type="InterPro" id="IPR036291">
    <property type="entry name" value="NAD(P)-bd_dom_sf"/>
</dbReference>
<keyword evidence="5" id="KW-1185">Reference proteome</keyword>
<dbReference type="InterPro" id="IPR002347">
    <property type="entry name" value="SDR_fam"/>
</dbReference>
<dbReference type="PRINTS" id="PR00081">
    <property type="entry name" value="GDHRDH"/>
</dbReference>
<dbReference type="PANTHER" id="PTHR24320:SF252">
    <property type="entry name" value="DEHYDROGENASE_REDUCTASE FAMILY PROTEIN, PUTATIVE (AFU_ORTHOLOGUE AFUA_3G08550)-RELATED"/>
    <property type="match status" value="1"/>
</dbReference>
<evidence type="ECO:0000256" key="2">
    <source>
        <dbReference type="ARBA" id="ARBA00022857"/>
    </source>
</evidence>
<sequence length="339" mass="36170">MGFFQAQIPALPADVSLCGQTVIVTGATGGIGYEVSLQLLRLGATNLILAVRNIQKGSAARLSLLADEQVRATNAAAKIKVLELDLSDHHSVAAFASRVLRTEDRLGLLLLNAGINLAHFAKSPSGHELCMQVNVLSNALLSLLLLPLLQKTGHSTTSHRPTITWVGSLAQAFNSLEGNPLPSSEAILPHYASEEHYSRLRRYADTKLFVAMFVRAFAAHLPNDAVVVVNNVCPGTVNTGADNALPFWLRVPMNLNRAVRARSVEEGARAVLWAAVASRELAGEGPGAKNGFYIADNAVTSLAAFANSPEGLEFEQRLWDEILAEAKQVDGRAGDGLAL</sequence>
<gene>
    <name evidence="4" type="ORF">SLS56_009393</name>
</gene>
<organism evidence="4 5">
    <name type="scientific">Neofusicoccum ribis</name>
    <dbReference type="NCBI Taxonomy" id="45134"/>
    <lineage>
        <taxon>Eukaryota</taxon>
        <taxon>Fungi</taxon>
        <taxon>Dikarya</taxon>
        <taxon>Ascomycota</taxon>
        <taxon>Pezizomycotina</taxon>
        <taxon>Dothideomycetes</taxon>
        <taxon>Dothideomycetes incertae sedis</taxon>
        <taxon>Botryosphaeriales</taxon>
        <taxon>Botryosphaeriaceae</taxon>
        <taxon>Neofusicoccum</taxon>
    </lineage>
</organism>
<evidence type="ECO:0000313" key="5">
    <source>
        <dbReference type="Proteomes" id="UP001521116"/>
    </source>
</evidence>
<proteinExistence type="inferred from homology"/>
<accession>A0ABR3SHI3</accession>
<reference evidence="4 5" key="1">
    <citation type="submission" date="2024-02" db="EMBL/GenBank/DDBJ databases">
        <title>De novo assembly and annotation of 12 fungi associated with fruit tree decline syndrome in Ontario, Canada.</title>
        <authorList>
            <person name="Sulman M."/>
            <person name="Ellouze W."/>
            <person name="Ilyukhin E."/>
        </authorList>
    </citation>
    <scope>NUCLEOTIDE SEQUENCE [LARGE SCALE GENOMIC DNA]</scope>
    <source>
        <strain evidence="4 5">M1-105</strain>
    </source>
</reference>
<keyword evidence="2" id="KW-0521">NADP</keyword>
<protein>
    <submittedName>
        <fullName evidence="4">Secondary metabolism biosynthetic enzyme</fullName>
    </submittedName>
</protein>
<dbReference type="Proteomes" id="UP001521116">
    <property type="component" value="Unassembled WGS sequence"/>
</dbReference>
<dbReference type="EMBL" id="JAJVDC020000158">
    <property type="protein sequence ID" value="KAL1621030.1"/>
    <property type="molecule type" value="Genomic_DNA"/>
</dbReference>
<dbReference type="PANTHER" id="PTHR24320">
    <property type="entry name" value="RETINOL DEHYDROGENASE"/>
    <property type="match status" value="1"/>
</dbReference>
<name>A0ABR3SHI3_9PEZI</name>
<evidence type="ECO:0000256" key="1">
    <source>
        <dbReference type="ARBA" id="ARBA00006484"/>
    </source>
</evidence>
<comment type="caution">
    <text evidence="4">The sequence shown here is derived from an EMBL/GenBank/DDBJ whole genome shotgun (WGS) entry which is preliminary data.</text>
</comment>
<dbReference type="Pfam" id="PF00106">
    <property type="entry name" value="adh_short"/>
    <property type="match status" value="1"/>
</dbReference>